<dbReference type="EMBL" id="JAIWYP010000002">
    <property type="protein sequence ID" value="KAH3874579.1"/>
    <property type="molecule type" value="Genomic_DNA"/>
</dbReference>
<proteinExistence type="predicted"/>
<organism evidence="1 2">
    <name type="scientific">Dreissena polymorpha</name>
    <name type="common">Zebra mussel</name>
    <name type="synonym">Mytilus polymorpha</name>
    <dbReference type="NCBI Taxonomy" id="45954"/>
    <lineage>
        <taxon>Eukaryota</taxon>
        <taxon>Metazoa</taxon>
        <taxon>Spiralia</taxon>
        <taxon>Lophotrochozoa</taxon>
        <taxon>Mollusca</taxon>
        <taxon>Bivalvia</taxon>
        <taxon>Autobranchia</taxon>
        <taxon>Heteroconchia</taxon>
        <taxon>Euheterodonta</taxon>
        <taxon>Imparidentia</taxon>
        <taxon>Neoheterodontei</taxon>
        <taxon>Myida</taxon>
        <taxon>Dreissenoidea</taxon>
        <taxon>Dreissenidae</taxon>
        <taxon>Dreissena</taxon>
    </lineage>
</organism>
<reference evidence="1" key="1">
    <citation type="journal article" date="2019" name="bioRxiv">
        <title>The Genome of the Zebra Mussel, Dreissena polymorpha: A Resource for Invasive Species Research.</title>
        <authorList>
            <person name="McCartney M.A."/>
            <person name="Auch B."/>
            <person name="Kono T."/>
            <person name="Mallez S."/>
            <person name="Zhang Y."/>
            <person name="Obille A."/>
            <person name="Becker A."/>
            <person name="Abrahante J.E."/>
            <person name="Garbe J."/>
            <person name="Badalamenti J.P."/>
            <person name="Herman A."/>
            <person name="Mangelson H."/>
            <person name="Liachko I."/>
            <person name="Sullivan S."/>
            <person name="Sone E.D."/>
            <person name="Koren S."/>
            <person name="Silverstein K.A.T."/>
            <person name="Beckman K.B."/>
            <person name="Gohl D.M."/>
        </authorList>
    </citation>
    <scope>NUCLEOTIDE SEQUENCE</scope>
    <source>
        <strain evidence="1">Duluth1</strain>
        <tissue evidence="1">Whole animal</tissue>
    </source>
</reference>
<reference evidence="1" key="2">
    <citation type="submission" date="2020-11" db="EMBL/GenBank/DDBJ databases">
        <authorList>
            <person name="McCartney M.A."/>
            <person name="Auch B."/>
            <person name="Kono T."/>
            <person name="Mallez S."/>
            <person name="Becker A."/>
            <person name="Gohl D.M."/>
            <person name="Silverstein K.A.T."/>
            <person name="Koren S."/>
            <person name="Bechman K.B."/>
            <person name="Herman A."/>
            <person name="Abrahante J.E."/>
            <person name="Garbe J."/>
        </authorList>
    </citation>
    <scope>NUCLEOTIDE SEQUENCE</scope>
    <source>
        <strain evidence="1">Duluth1</strain>
        <tissue evidence="1">Whole animal</tissue>
    </source>
</reference>
<gene>
    <name evidence="1" type="ORF">DPMN_037826</name>
</gene>
<evidence type="ECO:0000313" key="2">
    <source>
        <dbReference type="Proteomes" id="UP000828390"/>
    </source>
</evidence>
<dbReference type="Proteomes" id="UP000828390">
    <property type="component" value="Unassembled WGS sequence"/>
</dbReference>
<protein>
    <submittedName>
        <fullName evidence="1">Uncharacterized protein</fullName>
    </submittedName>
</protein>
<name>A0A9D4MEA1_DREPO</name>
<sequence length="138" mass="15808">MSSSLMMPVHTKNVLVGLKTNQELHICLPEYLYRVSAQQIAIVHTELQFLAHSMIKREHSRRKAKLALKSDAFETTGIPVKDDLMQNAKLRNRTVSNLMLFKSSIPDTAPFGKRSRHDAITVKRDWEESISCQLFDNN</sequence>
<accession>A0A9D4MEA1</accession>
<evidence type="ECO:0000313" key="1">
    <source>
        <dbReference type="EMBL" id="KAH3874579.1"/>
    </source>
</evidence>
<dbReference type="AlphaFoldDB" id="A0A9D4MEA1"/>
<comment type="caution">
    <text evidence="1">The sequence shown here is derived from an EMBL/GenBank/DDBJ whole genome shotgun (WGS) entry which is preliminary data.</text>
</comment>
<keyword evidence="2" id="KW-1185">Reference proteome</keyword>